<accession>A6I1Q7</accession>
<dbReference type="Proteomes" id="UP000234681">
    <property type="component" value="Chromosome 8"/>
</dbReference>
<proteinExistence type="predicted"/>
<organism evidence="1 2">
    <name type="scientific">Rattus norvegicus</name>
    <name type="common">Rat</name>
    <dbReference type="NCBI Taxonomy" id="10116"/>
    <lineage>
        <taxon>Eukaryota</taxon>
        <taxon>Metazoa</taxon>
        <taxon>Chordata</taxon>
        <taxon>Craniata</taxon>
        <taxon>Vertebrata</taxon>
        <taxon>Euteleostomi</taxon>
        <taxon>Mammalia</taxon>
        <taxon>Eutheria</taxon>
        <taxon>Euarchontoglires</taxon>
        <taxon>Glires</taxon>
        <taxon>Rodentia</taxon>
        <taxon>Myomorpha</taxon>
        <taxon>Muroidea</taxon>
        <taxon>Muridae</taxon>
        <taxon>Murinae</taxon>
        <taxon>Rattus</taxon>
    </lineage>
</organism>
<dbReference type="EMBL" id="CH473954">
    <property type="protein sequence ID" value="EDL77670.1"/>
    <property type="molecule type" value="Genomic_DNA"/>
</dbReference>
<dbReference type="RGD" id="1359106">
    <property type="gene designation" value="Hmgn3"/>
</dbReference>
<evidence type="ECO:0000313" key="1">
    <source>
        <dbReference type="EMBL" id="EDL77670.1"/>
    </source>
</evidence>
<protein>
    <submittedName>
        <fullName evidence="1">High mobility group nucleosomal binding domain 3, isoform CRA_d</fullName>
    </submittedName>
</protein>
<sequence length="43" mass="4981">MKMDILSSYGDVFWKLPSSSSQVNTNLISELRVKWIQHSMPLL</sequence>
<name>A6I1Q7_RAT</name>
<gene>
    <name evidence="1 3" type="primary">Hmgn3</name>
    <name evidence="1" type="ORF">rCG_25909</name>
</gene>
<reference evidence="1 2" key="1">
    <citation type="submission" date="2005-09" db="EMBL/GenBank/DDBJ databases">
        <authorList>
            <person name="Mural R.J."/>
            <person name="Li P.W."/>
            <person name="Adams M.D."/>
            <person name="Amanatides P.G."/>
            <person name="Baden-Tillson H."/>
            <person name="Barnstead M."/>
            <person name="Chin S.H."/>
            <person name="Dew I."/>
            <person name="Evans C.A."/>
            <person name="Ferriera S."/>
            <person name="Flanigan M."/>
            <person name="Fosler C."/>
            <person name="Glodek A."/>
            <person name="Gu Z."/>
            <person name="Holt R.A."/>
            <person name="Jennings D."/>
            <person name="Kraft C.L."/>
            <person name="Lu F."/>
            <person name="Nguyen T."/>
            <person name="Nusskern D.R."/>
            <person name="Pfannkoch C.M."/>
            <person name="Sitter C."/>
            <person name="Sutton G.G."/>
            <person name="Venter J.C."/>
            <person name="Wang Z."/>
            <person name="Woodage T."/>
            <person name="Zheng X.H."/>
            <person name="Zhong F."/>
        </authorList>
    </citation>
    <scope>NUCLEOTIDE SEQUENCE [LARGE SCALE GENOMIC DNA]</scope>
    <source>
        <strain>BN</strain>
        <strain evidence="2">Sprague-Dawley</strain>
    </source>
</reference>
<dbReference type="AlphaFoldDB" id="A6I1Q7"/>
<evidence type="ECO:0000313" key="3">
    <source>
        <dbReference type="RGD" id="1359106"/>
    </source>
</evidence>
<evidence type="ECO:0000313" key="2">
    <source>
        <dbReference type="Proteomes" id="UP000234681"/>
    </source>
</evidence>